<dbReference type="RefSeq" id="WP_309938720.1">
    <property type="nucleotide sequence ID" value="NZ_AP025305.1"/>
</dbReference>
<keyword evidence="2" id="KW-1185">Reference proteome</keyword>
<accession>A0AAE3XM75</accession>
<protein>
    <submittedName>
        <fullName evidence="1">Metal-binding protein</fullName>
    </submittedName>
</protein>
<dbReference type="InterPro" id="IPR019620">
    <property type="entry name" value="Metal-bd_prot_put"/>
</dbReference>
<proteinExistence type="predicted"/>
<name>A0AAE3XM75_9BACT</name>
<evidence type="ECO:0000313" key="2">
    <source>
        <dbReference type="Proteomes" id="UP001185092"/>
    </source>
</evidence>
<evidence type="ECO:0000313" key="1">
    <source>
        <dbReference type="EMBL" id="MDR6239163.1"/>
    </source>
</evidence>
<organism evidence="1 2">
    <name type="scientific">Aureibacter tunicatorum</name>
    <dbReference type="NCBI Taxonomy" id="866807"/>
    <lineage>
        <taxon>Bacteria</taxon>
        <taxon>Pseudomonadati</taxon>
        <taxon>Bacteroidota</taxon>
        <taxon>Cytophagia</taxon>
        <taxon>Cytophagales</taxon>
        <taxon>Persicobacteraceae</taxon>
        <taxon>Aureibacter</taxon>
    </lineage>
</organism>
<dbReference type="Pfam" id="PF10678">
    <property type="entry name" value="DUF2492"/>
    <property type="match status" value="1"/>
</dbReference>
<gene>
    <name evidence="1" type="ORF">HNQ88_002200</name>
</gene>
<comment type="caution">
    <text evidence="1">The sequence shown here is derived from an EMBL/GenBank/DDBJ whole genome shotgun (WGS) entry which is preliminary data.</text>
</comment>
<dbReference type="AlphaFoldDB" id="A0AAE3XM75"/>
<reference evidence="1" key="1">
    <citation type="submission" date="2023-07" db="EMBL/GenBank/DDBJ databases">
        <title>Genomic Encyclopedia of Type Strains, Phase IV (KMG-IV): sequencing the most valuable type-strain genomes for metagenomic binning, comparative biology and taxonomic classification.</title>
        <authorList>
            <person name="Goeker M."/>
        </authorList>
    </citation>
    <scope>NUCLEOTIDE SEQUENCE</scope>
    <source>
        <strain evidence="1">DSM 26174</strain>
    </source>
</reference>
<dbReference type="EMBL" id="JAVDQD010000002">
    <property type="protein sequence ID" value="MDR6239163.1"/>
    <property type="molecule type" value="Genomic_DNA"/>
</dbReference>
<dbReference type="Proteomes" id="UP001185092">
    <property type="component" value="Unassembled WGS sequence"/>
</dbReference>
<sequence>MKDIKHVHEVIFFLQRNQDEEYPISLFPKILKKEFGDEITFRSCSEEGMSPDEVVGFLFNKGKILIVNECIRLHPDLKLCDGHLH</sequence>